<sequence length="69" mass="7761">CGRTTQKDKANFFQTSYASAQETEYILLLSKDLGFLPEVHYTEVLEMVVEVKSMMSSLIKKVKAIANEG</sequence>
<dbReference type="Proteomes" id="UP001524502">
    <property type="component" value="Unassembled WGS sequence"/>
</dbReference>
<accession>A0ABT1RU66</accession>
<dbReference type="InterPro" id="IPR036583">
    <property type="entry name" value="23S_rRNA_IVS_sf"/>
</dbReference>
<dbReference type="Gene3D" id="1.20.1440.60">
    <property type="entry name" value="23S rRNA-intervening sequence"/>
    <property type="match status" value="1"/>
</dbReference>
<evidence type="ECO:0000313" key="2">
    <source>
        <dbReference type="Proteomes" id="UP001524502"/>
    </source>
</evidence>
<comment type="caution">
    <text evidence="1">The sequence shown here is derived from an EMBL/GenBank/DDBJ whole genome shotgun (WGS) entry which is preliminary data.</text>
</comment>
<dbReference type="Pfam" id="PF05635">
    <property type="entry name" value="23S_rRNA_IVP"/>
    <property type="match status" value="1"/>
</dbReference>
<protein>
    <submittedName>
        <fullName evidence="1">Four helix bundle protein</fullName>
    </submittedName>
</protein>
<feature type="non-terminal residue" evidence="1">
    <location>
        <position position="1"/>
    </location>
</feature>
<proteinExistence type="predicted"/>
<gene>
    <name evidence="1" type="ORF">NE619_18660</name>
</gene>
<dbReference type="EMBL" id="JANFXK010000196">
    <property type="protein sequence ID" value="MCQ4638749.1"/>
    <property type="molecule type" value="Genomic_DNA"/>
</dbReference>
<keyword evidence="2" id="KW-1185">Reference proteome</keyword>
<reference evidence="1 2" key="1">
    <citation type="submission" date="2022-06" db="EMBL/GenBank/DDBJ databases">
        <title>Isolation of gut microbiota from human fecal samples.</title>
        <authorList>
            <person name="Pamer E.G."/>
            <person name="Barat B."/>
            <person name="Waligurski E."/>
            <person name="Medina S."/>
            <person name="Paddock L."/>
            <person name="Mostad J."/>
        </authorList>
    </citation>
    <scope>NUCLEOTIDE SEQUENCE [LARGE SCALE GENOMIC DNA]</scope>
    <source>
        <strain evidence="1 2">SL.3.17</strain>
    </source>
</reference>
<dbReference type="InterPro" id="IPR012657">
    <property type="entry name" value="23S_rRNA-intervening_sequence"/>
</dbReference>
<evidence type="ECO:0000313" key="1">
    <source>
        <dbReference type="EMBL" id="MCQ4638749.1"/>
    </source>
</evidence>
<dbReference type="RefSeq" id="WP_256133918.1">
    <property type="nucleotide sequence ID" value="NZ_JANFXK010000196.1"/>
</dbReference>
<dbReference type="NCBIfam" id="TIGR02436">
    <property type="entry name" value="four helix bundle protein"/>
    <property type="match status" value="1"/>
</dbReference>
<name>A0ABT1RU66_9FIRM</name>
<dbReference type="SUPFAM" id="SSF158446">
    <property type="entry name" value="IVS-encoded protein-like"/>
    <property type="match status" value="1"/>
</dbReference>
<organism evidence="1 2">
    <name type="scientific">Anaerovorax odorimutans</name>
    <dbReference type="NCBI Taxonomy" id="109327"/>
    <lineage>
        <taxon>Bacteria</taxon>
        <taxon>Bacillati</taxon>
        <taxon>Bacillota</taxon>
        <taxon>Clostridia</taxon>
        <taxon>Peptostreptococcales</taxon>
        <taxon>Anaerovoracaceae</taxon>
        <taxon>Anaerovorax</taxon>
    </lineage>
</organism>